<dbReference type="GO" id="GO:0042276">
    <property type="term" value="P:error-prone translesion synthesis"/>
    <property type="evidence" value="ECO:0007669"/>
    <property type="project" value="TreeGrafter"/>
</dbReference>
<dbReference type="GO" id="GO:0006260">
    <property type="term" value="P:DNA replication"/>
    <property type="evidence" value="ECO:0007669"/>
    <property type="project" value="UniProtKB-KW"/>
</dbReference>
<dbReference type="GO" id="GO:0005829">
    <property type="term" value="C:cytosol"/>
    <property type="evidence" value="ECO:0007669"/>
    <property type="project" value="TreeGrafter"/>
</dbReference>
<dbReference type="GO" id="GO:0009432">
    <property type="term" value="P:SOS response"/>
    <property type="evidence" value="ECO:0007669"/>
    <property type="project" value="TreeGrafter"/>
</dbReference>
<evidence type="ECO:0000256" key="2">
    <source>
        <dbReference type="ARBA" id="ARBA00022457"/>
    </source>
</evidence>
<dbReference type="OrthoDB" id="9808813at2"/>
<keyword evidence="2" id="KW-0515">Mutator protein</keyword>
<dbReference type="InterPro" id="IPR017961">
    <property type="entry name" value="DNA_pol_Y-fam_little_finger"/>
</dbReference>
<protein>
    <recommendedName>
        <fullName evidence="6">UmuC domain-containing protein</fullName>
    </recommendedName>
</protein>
<dbReference type="RefSeq" id="WP_006309660.1">
    <property type="nucleotide sequence ID" value="NZ_JH601133.1"/>
</dbReference>
<dbReference type="PANTHER" id="PTHR11076">
    <property type="entry name" value="DNA REPAIR POLYMERASE UMUC / TRANSFERASE FAMILY MEMBER"/>
    <property type="match status" value="1"/>
</dbReference>
<dbReference type="Gene3D" id="3.30.70.270">
    <property type="match status" value="1"/>
</dbReference>
<dbReference type="AlphaFoldDB" id="H3NKQ9"/>
<dbReference type="GO" id="GO:0006281">
    <property type="term" value="P:DNA repair"/>
    <property type="evidence" value="ECO:0007669"/>
    <property type="project" value="InterPro"/>
</dbReference>
<dbReference type="PATRIC" id="fig|883113.3.peg.1446"/>
<comment type="similarity">
    <text evidence="1">Belongs to the DNA polymerase type-Y family.</text>
</comment>
<dbReference type="GO" id="GO:0003684">
    <property type="term" value="F:damaged DNA binding"/>
    <property type="evidence" value="ECO:0007669"/>
    <property type="project" value="InterPro"/>
</dbReference>
<dbReference type="STRING" id="883113.HMPREF9708_01448"/>
<dbReference type="InterPro" id="IPR043128">
    <property type="entry name" value="Rev_trsase/Diguanyl_cyclase"/>
</dbReference>
<keyword evidence="5" id="KW-0239">DNA-directed DNA polymerase</keyword>
<dbReference type="Gene3D" id="1.10.150.20">
    <property type="entry name" value="5' to 3' exonuclease, C-terminal subdomain"/>
    <property type="match status" value="1"/>
</dbReference>
<evidence type="ECO:0000313" key="8">
    <source>
        <dbReference type="Proteomes" id="UP000006190"/>
    </source>
</evidence>
<proteinExistence type="inferred from homology"/>
<dbReference type="SUPFAM" id="SSF100879">
    <property type="entry name" value="Lesion bypass DNA polymerase (Y-family), little finger domain"/>
    <property type="match status" value="1"/>
</dbReference>
<dbReference type="InterPro" id="IPR001126">
    <property type="entry name" value="UmuC"/>
</dbReference>
<dbReference type="Pfam" id="PF11799">
    <property type="entry name" value="IMS_C"/>
    <property type="match status" value="1"/>
</dbReference>
<comment type="caution">
    <text evidence="7">The sequence shown here is derived from an EMBL/GenBank/DDBJ whole genome shotgun (WGS) entry which is preliminary data.</text>
</comment>
<dbReference type="SUPFAM" id="SSF56672">
    <property type="entry name" value="DNA/RNA polymerases"/>
    <property type="match status" value="1"/>
</dbReference>
<keyword evidence="3" id="KW-0548">Nucleotidyltransferase</keyword>
<evidence type="ECO:0000313" key="7">
    <source>
        <dbReference type="EMBL" id="EHR36187.1"/>
    </source>
</evidence>
<dbReference type="InterPro" id="IPR036775">
    <property type="entry name" value="DNA_pol_Y-fam_lit_finger_sf"/>
</dbReference>
<dbReference type="InterPro" id="IPR024728">
    <property type="entry name" value="PolY_HhH_motif"/>
</dbReference>
<evidence type="ECO:0000259" key="6">
    <source>
        <dbReference type="PROSITE" id="PS50173"/>
    </source>
</evidence>
<dbReference type="eggNOG" id="COG0389">
    <property type="taxonomic scope" value="Bacteria"/>
</dbReference>
<dbReference type="Pfam" id="PF11798">
    <property type="entry name" value="IMS_HHH"/>
    <property type="match status" value="1"/>
</dbReference>
<dbReference type="PROSITE" id="PS50173">
    <property type="entry name" value="UMUC"/>
    <property type="match status" value="1"/>
</dbReference>
<reference evidence="7 8" key="1">
    <citation type="submission" date="2012-01" db="EMBL/GenBank/DDBJ databases">
        <title>The Genome Sequence of Facklamia languida CCUG 37842.</title>
        <authorList>
            <consortium name="The Broad Institute Genome Sequencing Platform"/>
            <person name="Earl A."/>
            <person name="Ward D."/>
            <person name="Feldgarden M."/>
            <person name="Gevers D."/>
            <person name="Huys G."/>
            <person name="Young S.K."/>
            <person name="Zeng Q."/>
            <person name="Gargeya S."/>
            <person name="Fitzgerald M."/>
            <person name="Haas B."/>
            <person name="Abouelleil A."/>
            <person name="Alvarado L."/>
            <person name="Arachchi H.M."/>
            <person name="Berlin A."/>
            <person name="Chapman S.B."/>
            <person name="Gearin G."/>
            <person name="Goldberg J."/>
            <person name="Griggs A."/>
            <person name="Gujja S."/>
            <person name="Hansen M."/>
            <person name="Heiman D."/>
            <person name="Howarth C."/>
            <person name="Larimer J."/>
            <person name="Lui A."/>
            <person name="MacDonald P.J.P."/>
            <person name="McCowen C."/>
            <person name="Montmayeur A."/>
            <person name="Murphy C."/>
            <person name="Neiman D."/>
            <person name="Pearson M."/>
            <person name="Priest M."/>
            <person name="Roberts A."/>
            <person name="Saif S."/>
            <person name="Shea T."/>
            <person name="Sisk P."/>
            <person name="Stolte C."/>
            <person name="Sykes S."/>
            <person name="Wortman J."/>
            <person name="Nusbaum C."/>
            <person name="Birren B."/>
        </authorList>
    </citation>
    <scope>NUCLEOTIDE SEQUENCE [LARGE SCALE GENOMIC DNA]</scope>
    <source>
        <strain evidence="7 8">CCUG 37842</strain>
    </source>
</reference>
<dbReference type="InterPro" id="IPR043502">
    <property type="entry name" value="DNA/RNA_pol_sf"/>
</dbReference>
<dbReference type="EMBL" id="AGEG01000016">
    <property type="protein sequence ID" value="EHR36187.1"/>
    <property type="molecule type" value="Genomic_DNA"/>
</dbReference>
<feature type="domain" description="UmuC" evidence="6">
    <location>
        <begin position="14"/>
        <end position="243"/>
    </location>
</feature>
<evidence type="ECO:0000256" key="4">
    <source>
        <dbReference type="ARBA" id="ARBA00022705"/>
    </source>
</evidence>
<name>H3NKQ9_9LACT</name>
<accession>H3NKQ9</accession>
<evidence type="ECO:0000256" key="1">
    <source>
        <dbReference type="ARBA" id="ARBA00010945"/>
    </source>
</evidence>
<keyword evidence="5" id="KW-0808">Transferase</keyword>
<dbReference type="InterPro" id="IPR050116">
    <property type="entry name" value="DNA_polymerase-Y"/>
</dbReference>
<dbReference type="GO" id="GO:0003887">
    <property type="term" value="F:DNA-directed DNA polymerase activity"/>
    <property type="evidence" value="ECO:0007669"/>
    <property type="project" value="UniProtKB-KW"/>
</dbReference>
<keyword evidence="4" id="KW-0235">DNA replication</keyword>
<evidence type="ECO:0000256" key="5">
    <source>
        <dbReference type="ARBA" id="ARBA00022932"/>
    </source>
</evidence>
<dbReference type="PANTHER" id="PTHR11076:SF35">
    <property type="entry name" value="DNA REPAIR PROTEIN HOMOLOG YOBH"/>
    <property type="match status" value="1"/>
</dbReference>
<organism evidence="7 8">
    <name type="scientific">Facklamia languida CCUG 37842</name>
    <dbReference type="NCBI Taxonomy" id="883113"/>
    <lineage>
        <taxon>Bacteria</taxon>
        <taxon>Bacillati</taxon>
        <taxon>Bacillota</taxon>
        <taxon>Bacilli</taxon>
        <taxon>Lactobacillales</taxon>
        <taxon>Aerococcaceae</taxon>
        <taxon>Facklamia</taxon>
    </lineage>
</organism>
<dbReference type="Proteomes" id="UP000006190">
    <property type="component" value="Unassembled WGS sequence"/>
</dbReference>
<dbReference type="Gene3D" id="3.40.1170.60">
    <property type="match status" value="1"/>
</dbReference>
<dbReference type="Pfam" id="PF00817">
    <property type="entry name" value="IMS"/>
    <property type="match status" value="1"/>
</dbReference>
<sequence length="475" mass="54267">MPLIDYQREPHSDIAFIDMKSFYASVECVDRGLHPLRTSLCVMSQTDTSQGLILASSPVFKQVFGRQNVGRTYDLPFYVHNRRFNYQKARQQGLRTDPAYVHYIESWAKRSLFVPPRMGRYIQKNQEILAILGHYAPQEDILPYSIDEGFIDLTHVLNYFIPDPSLSRKNKLEILAKSIQCDIWQKVGIAATIGLSNANPLLAKLALDNEAKQNPTMRANWSYEDVPDKVWAIEPMTDFWGIGHRTEKRLNRLGIHSIYDLAHADPDLIYQELGTMGLQLFFHAHGVDESKVQEPYRPKAQGLGNSQVLPRDYYQVEEIELVLTEMAEQVAIRLRRRHKKATRVHIWVGYSRQVDQRGLNLQVTIDPTHQTKVLVQTVRQLFRDHYLDPLPVRNIGVRYSGLVDEGIHYYSLFDEPDQVIREETLDQTLDQIRQRFGYTSILPASALMEGSRSIARSQLIGGHAAGGAGGLAGLE</sequence>
<evidence type="ECO:0000256" key="3">
    <source>
        <dbReference type="ARBA" id="ARBA00022695"/>
    </source>
</evidence>
<keyword evidence="8" id="KW-1185">Reference proteome</keyword>
<dbReference type="Gene3D" id="3.30.1490.100">
    <property type="entry name" value="DNA polymerase, Y-family, little finger domain"/>
    <property type="match status" value="1"/>
</dbReference>
<gene>
    <name evidence="7" type="ORF">HMPREF9708_01448</name>
</gene>
<dbReference type="CDD" id="cd01700">
    <property type="entry name" value="PolY_Pol_V_umuC"/>
    <property type="match status" value="1"/>
</dbReference>
<dbReference type="HOGENOM" id="CLU_012348_5_0_9"/>